<dbReference type="Pfam" id="PF00071">
    <property type="entry name" value="Ras"/>
    <property type="match status" value="1"/>
</dbReference>
<dbReference type="PROSITE" id="PS51421">
    <property type="entry name" value="RAS"/>
    <property type="match status" value="1"/>
</dbReference>
<dbReference type="InterPro" id="IPR005225">
    <property type="entry name" value="Small_GTP-bd"/>
</dbReference>
<dbReference type="PROSITE" id="PS51417">
    <property type="entry name" value="ARF"/>
    <property type="match status" value="1"/>
</dbReference>
<evidence type="ECO:0000256" key="5">
    <source>
        <dbReference type="ARBA" id="ARBA00022483"/>
    </source>
</evidence>
<dbReference type="PANTHER" id="PTHR12100">
    <property type="entry name" value="SEC10"/>
    <property type="match status" value="1"/>
</dbReference>
<evidence type="ECO:0000256" key="6">
    <source>
        <dbReference type="ARBA" id="ARBA00022741"/>
    </source>
</evidence>
<comment type="caution">
    <text evidence="16">The sequence shown here is derived from an EMBL/GenBank/DDBJ whole genome shotgun (WGS) entry which is preliminary data.</text>
</comment>
<dbReference type="Proteomes" id="UP000036403">
    <property type="component" value="Unassembled WGS sequence"/>
</dbReference>
<keyword evidence="7" id="KW-0653">Protein transport</keyword>
<evidence type="ECO:0000259" key="14">
    <source>
        <dbReference type="Pfam" id="PF07393"/>
    </source>
</evidence>
<dbReference type="GO" id="GO:0015031">
    <property type="term" value="P:protein transport"/>
    <property type="evidence" value="ECO:0007669"/>
    <property type="project" value="UniProtKB-KW"/>
</dbReference>
<feature type="domain" description="Exocyst complex component Sec10 N-terminal" evidence="15">
    <location>
        <begin position="223"/>
        <end position="332"/>
    </location>
</feature>
<evidence type="ECO:0000256" key="4">
    <source>
        <dbReference type="ARBA" id="ARBA00022448"/>
    </source>
</evidence>
<feature type="domain" description="Exocyst complex component Sec10-like alpha-helical bundle" evidence="14">
    <location>
        <begin position="341"/>
        <end position="887"/>
    </location>
</feature>
<dbReference type="GO" id="GO:0005525">
    <property type="term" value="F:GTP binding"/>
    <property type="evidence" value="ECO:0007669"/>
    <property type="project" value="UniProtKB-KW"/>
</dbReference>
<evidence type="ECO:0000256" key="13">
    <source>
        <dbReference type="SAM" id="Coils"/>
    </source>
</evidence>
<evidence type="ECO:0000256" key="3">
    <source>
        <dbReference type="ARBA" id="ARBA00017524"/>
    </source>
</evidence>
<keyword evidence="8 13" id="KW-0175">Coiled coil</keyword>
<dbReference type="SMART" id="SM00174">
    <property type="entry name" value="RHO"/>
    <property type="match status" value="1"/>
</dbReference>
<dbReference type="SMART" id="SM00177">
    <property type="entry name" value="ARF"/>
    <property type="match status" value="1"/>
</dbReference>
<dbReference type="EMBL" id="LBMM01001666">
    <property type="protein sequence ID" value="KMQ95923.1"/>
    <property type="molecule type" value="Genomic_DNA"/>
</dbReference>
<proteinExistence type="inferred from homology"/>
<gene>
    <name evidence="16" type="ORF">RF55_3837</name>
</gene>
<dbReference type="SMART" id="SM00175">
    <property type="entry name" value="RAB"/>
    <property type="match status" value="1"/>
</dbReference>
<dbReference type="FunFam" id="3.40.50.300:FF:000069">
    <property type="entry name" value="Ras GTP-binding protein YPT1"/>
    <property type="match status" value="1"/>
</dbReference>
<dbReference type="STRING" id="67767.A0A0J7L003"/>
<dbReference type="GO" id="GO:0003924">
    <property type="term" value="F:GTPase activity"/>
    <property type="evidence" value="ECO:0007669"/>
    <property type="project" value="InterPro"/>
</dbReference>
<protein>
    <recommendedName>
        <fullName evidence="3">Exocyst complex component 5</fullName>
    </recommendedName>
    <alternativeName>
        <fullName evidence="12">Exocyst complex component Sec10</fullName>
    </alternativeName>
</protein>
<comment type="similarity">
    <text evidence="1">Belongs to the small GTPase superfamily. Rab family.</text>
</comment>
<evidence type="ECO:0000256" key="12">
    <source>
        <dbReference type="ARBA" id="ARBA00031471"/>
    </source>
</evidence>
<dbReference type="SMART" id="SM00173">
    <property type="entry name" value="RAS"/>
    <property type="match status" value="1"/>
</dbReference>
<dbReference type="Pfam" id="PF07393">
    <property type="entry name" value="Sec10_HB"/>
    <property type="match status" value="1"/>
</dbReference>
<dbReference type="SMART" id="SM00176">
    <property type="entry name" value="RAN"/>
    <property type="match status" value="1"/>
</dbReference>
<dbReference type="NCBIfam" id="TIGR00231">
    <property type="entry name" value="small_GTP"/>
    <property type="match status" value="1"/>
</dbReference>
<dbReference type="Gene3D" id="3.40.50.300">
    <property type="entry name" value="P-loop containing nucleotide triphosphate hydrolases"/>
    <property type="match status" value="1"/>
</dbReference>
<evidence type="ECO:0000256" key="10">
    <source>
        <dbReference type="ARBA" id="ARBA00023288"/>
    </source>
</evidence>
<dbReference type="PRINTS" id="PR00449">
    <property type="entry name" value="RASTRNSFRMNG"/>
</dbReference>
<dbReference type="SUPFAM" id="SSF52540">
    <property type="entry name" value="P-loop containing nucleoside triphosphate hydrolases"/>
    <property type="match status" value="1"/>
</dbReference>
<dbReference type="InterPro" id="IPR001806">
    <property type="entry name" value="Small_GTPase"/>
</dbReference>
<comment type="similarity">
    <text evidence="2">Belongs to the SEC10 family.</text>
</comment>
<sequence length="894" mass="102350">MSTMNPEYDYLFKLLLIGDSGVGKSCLLLRFADDTYTESYISTIGVDFKIRTIDLDGKTIKLQIWDTAGQERFRTITSSYYRGAHGIIVVYDCTDQETFNNVKQWLEEIDRYACDNVNKLLVGNKCDLHTKKVVDYTTAKEYADQLGIPFLETSAKNAMNVEQAFMTMAAEIKLRVGPPSSGASDPANKDPFDPEEFVERLAWRTVNDNTKDGGKTFFDPVIVHETFLQAIKDLQVLQERQQKKCDKLEIALKEEEARHAVEILGLQERNRHSIELFHQLDERINLVATKVLHLGDQLESVNTPRARAVEAQKLMRHFSEFLSPGPLTDPIFTDKSSLNDAADVIQKLYLIAQELPSEKFEHAKKKISVKYDEIERNLIEEFVRAHNREDAPCMKELASTLAHFKGYSQCIDAFIEQSQMGSFGGKDVFQDVIPMCTKYQKLMQQVFSNPEQVMAKFVLNIYHLRLQKYAVAKLADKNDSEKYLRNLYDLYTRTVKLSNDLKVFNMGADDTYLAKLTRNIFQKYLDTYFTIEIKAFREKSAALLIEYYESKNHQKKQLQTGGFQELRRDLQAVLGARTNINIAQIEDYGGETFLSEELAIAILQRSKLAFQRCQLLSQPIDIPGNALQILEILLQYLISEHVDYALELGLQSVPIPESRTQPEIYFFNVVHQCNAIVRLLEEQFNDSVLPLVLSTPKHADCLLKKKAILEQIDVKLDIGLDRSINAIVGWVKVYLQSEQKKTDFKPETDVDTVNTPACLVVVQYVSGMIRLIRNTLDGRHLDTALKELGIRFHKVIYDNLQQFQFNSAGAMCAICDMNEYRKCIKELEVEFVTNLFDTLHALCNLLLVKPENLKQVCTGEQLMTLDRTVLLNFIQLRTDYKTQKLANCLKGLAT</sequence>
<keyword evidence="9" id="KW-0342">GTP-binding</keyword>
<dbReference type="InterPro" id="IPR057289">
    <property type="entry name" value="Rab1/Ypt1"/>
</dbReference>
<reference evidence="16 17" key="1">
    <citation type="submission" date="2015-04" db="EMBL/GenBank/DDBJ databases">
        <title>Lasius niger genome sequencing.</title>
        <authorList>
            <person name="Konorov E.A."/>
            <person name="Nikitin M.A."/>
            <person name="Kirill M.V."/>
            <person name="Chang P."/>
        </authorList>
    </citation>
    <scope>NUCLEOTIDE SEQUENCE [LARGE SCALE GENOMIC DNA]</scope>
    <source>
        <tissue evidence="16">Whole</tissue>
    </source>
</reference>
<dbReference type="OrthoDB" id="125856at2759"/>
<dbReference type="InterPro" id="IPR027417">
    <property type="entry name" value="P-loop_NTPase"/>
</dbReference>
<evidence type="ECO:0000259" key="15">
    <source>
        <dbReference type="Pfam" id="PF20667"/>
    </source>
</evidence>
<evidence type="ECO:0000256" key="11">
    <source>
        <dbReference type="ARBA" id="ARBA00023289"/>
    </source>
</evidence>
<keyword evidence="5" id="KW-0268">Exocytosis</keyword>
<evidence type="ECO:0000313" key="17">
    <source>
        <dbReference type="Proteomes" id="UP000036403"/>
    </source>
</evidence>
<dbReference type="InterPro" id="IPR009976">
    <property type="entry name" value="Sec10-like"/>
</dbReference>
<dbReference type="PROSITE" id="PS51420">
    <property type="entry name" value="RHO"/>
    <property type="match status" value="1"/>
</dbReference>
<keyword evidence="11" id="KW-0636">Prenylation</keyword>
<evidence type="ECO:0000256" key="9">
    <source>
        <dbReference type="ARBA" id="ARBA00023134"/>
    </source>
</evidence>
<keyword evidence="6" id="KW-0547">Nucleotide-binding</keyword>
<name>A0A0J7L003_LASNI</name>
<dbReference type="GO" id="GO:0006887">
    <property type="term" value="P:exocytosis"/>
    <property type="evidence" value="ECO:0007669"/>
    <property type="project" value="UniProtKB-KW"/>
</dbReference>
<dbReference type="InterPro" id="IPR048627">
    <property type="entry name" value="Sec10_HB"/>
</dbReference>
<dbReference type="CDD" id="cd01869">
    <property type="entry name" value="Rab1_Ypt1"/>
    <property type="match status" value="1"/>
</dbReference>
<dbReference type="PaxDb" id="67767-A0A0J7L003"/>
<dbReference type="InterPro" id="IPR048625">
    <property type="entry name" value="Sec10_N"/>
</dbReference>
<keyword evidence="17" id="KW-1185">Reference proteome</keyword>
<dbReference type="GO" id="GO:0006893">
    <property type="term" value="P:Golgi to plasma membrane transport"/>
    <property type="evidence" value="ECO:0007669"/>
    <property type="project" value="TreeGrafter"/>
</dbReference>
<dbReference type="PANTHER" id="PTHR12100:SF0">
    <property type="entry name" value="EXOCYST COMPLEX COMPONENT 5"/>
    <property type="match status" value="1"/>
</dbReference>
<dbReference type="AlphaFoldDB" id="A0A0J7L003"/>
<feature type="coiled-coil region" evidence="13">
    <location>
        <begin position="231"/>
        <end position="258"/>
    </location>
</feature>
<evidence type="ECO:0000256" key="7">
    <source>
        <dbReference type="ARBA" id="ARBA00022927"/>
    </source>
</evidence>
<organism evidence="16 17">
    <name type="scientific">Lasius niger</name>
    <name type="common">Black garden ant</name>
    <dbReference type="NCBI Taxonomy" id="67767"/>
    <lineage>
        <taxon>Eukaryota</taxon>
        <taxon>Metazoa</taxon>
        <taxon>Ecdysozoa</taxon>
        <taxon>Arthropoda</taxon>
        <taxon>Hexapoda</taxon>
        <taxon>Insecta</taxon>
        <taxon>Pterygota</taxon>
        <taxon>Neoptera</taxon>
        <taxon>Endopterygota</taxon>
        <taxon>Hymenoptera</taxon>
        <taxon>Apocrita</taxon>
        <taxon>Aculeata</taxon>
        <taxon>Formicoidea</taxon>
        <taxon>Formicidae</taxon>
        <taxon>Formicinae</taxon>
        <taxon>Lasius</taxon>
        <taxon>Lasius</taxon>
    </lineage>
</organism>
<keyword evidence="4" id="KW-0813">Transport</keyword>
<dbReference type="Pfam" id="PF20667">
    <property type="entry name" value="Sec10_N"/>
    <property type="match status" value="1"/>
</dbReference>
<dbReference type="GO" id="GO:0000145">
    <property type="term" value="C:exocyst"/>
    <property type="evidence" value="ECO:0007669"/>
    <property type="project" value="TreeGrafter"/>
</dbReference>
<keyword evidence="10" id="KW-0449">Lipoprotein</keyword>
<evidence type="ECO:0000256" key="2">
    <source>
        <dbReference type="ARBA" id="ARBA00006572"/>
    </source>
</evidence>
<evidence type="ECO:0000313" key="16">
    <source>
        <dbReference type="EMBL" id="KMQ95923.1"/>
    </source>
</evidence>
<evidence type="ECO:0000256" key="8">
    <source>
        <dbReference type="ARBA" id="ARBA00023054"/>
    </source>
</evidence>
<evidence type="ECO:0000256" key="1">
    <source>
        <dbReference type="ARBA" id="ARBA00006270"/>
    </source>
</evidence>
<accession>A0A0J7L003</accession>
<dbReference type="PROSITE" id="PS51419">
    <property type="entry name" value="RAB"/>
    <property type="match status" value="1"/>
</dbReference>